<dbReference type="EMBL" id="OU892282">
    <property type="protein sequence ID" value="CAG9770189.1"/>
    <property type="molecule type" value="Genomic_DNA"/>
</dbReference>
<comment type="cofactor">
    <cofactor evidence="1">
        <name>[4Fe-4S] cluster</name>
        <dbReference type="ChEBI" id="CHEBI:49883"/>
    </cofactor>
</comment>
<evidence type="ECO:0000256" key="2">
    <source>
        <dbReference type="ARBA" id="ARBA00005156"/>
    </source>
</evidence>
<keyword evidence="7 8" id="KW-0411">Iron-sulfur</keyword>
<dbReference type="SFLD" id="SFLDS00032">
    <property type="entry name" value="Radical_SAM_3-amino-3-carboxyp"/>
    <property type="match status" value="1"/>
</dbReference>
<dbReference type="GO" id="GO:0051536">
    <property type="term" value="F:iron-sulfur cluster binding"/>
    <property type="evidence" value="ECO:0007669"/>
    <property type="project" value="UniProtKB-KW"/>
</dbReference>
<comment type="pathway">
    <text evidence="2 8">Protein modification; peptidyl-diphthamide biosynthesis.</text>
</comment>
<dbReference type="GO" id="GO:0090560">
    <property type="term" value="F:2-(3-amino-3-carboxypropyl)histidine synthase activity"/>
    <property type="evidence" value="ECO:0007669"/>
    <property type="project" value="InterPro"/>
</dbReference>
<gene>
    <name evidence="9" type="ORF">CEUTPL_LOCUS10646</name>
</gene>
<dbReference type="NCBIfam" id="TIGR00322">
    <property type="entry name" value="diphth2_R"/>
    <property type="match status" value="1"/>
</dbReference>
<dbReference type="AlphaFoldDB" id="A0A9N9MSN5"/>
<sequence>MPQFSTHENVSLEKEVEVKRAIIQTNSDVIEEVYDIAKCVGWIRENGFQKVCLQFPDHLLPDSSEIALRLQNILGETVYILGDTAYESCCIDYVAAAHINADAIIHFGPTCFSKTSANVPYLNVNEKLPLNALVFGAALKDHFECIGTDFVVVLDDGYIHHYDDVCSVLQGLEVKKINEETLDLIDKNVIFIGNNQRKLMNIDLNFKPKTLHYFDPNQNPLAFKKFQVDSKIIKRRYFLMEKIRDANTLGIVIGTLGVENYLKVIDRVKKLAELCGKKYYLISVGKPTVAKLANIGEIDIYVMITCSMNEIYDSRDFYKPIVTPFDVEMALNPNTSDIKFTYDFNRYLNNLNDITSIARNENETDVSLLTGKLRSNRPDSISEEPDNKDLQMALKSDGSLALNTNFGAGYLSERSWKGLEQNLGQTEVKMAEEGRKGIAQGYTNEQI</sequence>
<dbReference type="InterPro" id="IPR016435">
    <property type="entry name" value="DPH1/DPH2"/>
</dbReference>
<name>A0A9N9MSN5_9CUCU</name>
<dbReference type="InterPro" id="IPR042263">
    <property type="entry name" value="DPH1/DPH2_1"/>
</dbReference>
<protein>
    <recommendedName>
        <fullName evidence="4 8">2-(3-amino-3-carboxypropyl)histidine synthase subunit 2</fullName>
    </recommendedName>
</protein>
<comment type="function">
    <text evidence="8">Required for the first step of diphthamide biosynthesis, a post-translational modification of histidine which occurs in elongation factor 2. DPH1 and DPH2 transfer a 3-amino-3-carboxypropyl (ACP) group from S-adenosyl-L-methionine (SAM) to a histidine residue, the reaction is assisted by a reduction system comprising DPH3 and a NADH-dependent reductase. Facilitates the reduction of the catalytic iron-sulfur cluster found in the DPH1 subunit.</text>
</comment>
<keyword evidence="6 8" id="KW-0408">Iron</keyword>
<dbReference type="PANTHER" id="PTHR10762:SF2">
    <property type="entry name" value="2-(3-AMINO-3-CARBOXYPROPYL)HISTIDINE SYNTHASE SUBUNIT 2"/>
    <property type="match status" value="1"/>
</dbReference>
<evidence type="ECO:0000313" key="10">
    <source>
        <dbReference type="Proteomes" id="UP001152799"/>
    </source>
</evidence>
<evidence type="ECO:0000256" key="1">
    <source>
        <dbReference type="ARBA" id="ARBA00001966"/>
    </source>
</evidence>
<dbReference type="Gene3D" id="3.40.50.11840">
    <property type="entry name" value="Diphthamide synthesis DPH1/DPH2 domain 1"/>
    <property type="match status" value="1"/>
</dbReference>
<evidence type="ECO:0000256" key="6">
    <source>
        <dbReference type="ARBA" id="ARBA00023004"/>
    </source>
</evidence>
<dbReference type="FunFam" id="3.40.50.11860:FF:000001">
    <property type="entry name" value="2-(3-amino-3-carboxypropyl)histidine synthase subunit 2"/>
    <property type="match status" value="1"/>
</dbReference>
<dbReference type="NCBIfam" id="TIGR00272">
    <property type="entry name" value="DPH2"/>
    <property type="match status" value="1"/>
</dbReference>
<keyword evidence="5 8" id="KW-0479">Metal-binding</keyword>
<proteinExistence type="inferred from homology"/>
<accession>A0A9N9MSN5</accession>
<keyword evidence="10" id="KW-1185">Reference proteome</keyword>
<reference evidence="9" key="1">
    <citation type="submission" date="2022-01" db="EMBL/GenBank/DDBJ databases">
        <authorList>
            <person name="King R."/>
        </authorList>
    </citation>
    <scope>NUCLEOTIDE SEQUENCE</scope>
</reference>
<evidence type="ECO:0000313" key="9">
    <source>
        <dbReference type="EMBL" id="CAG9770189.1"/>
    </source>
</evidence>
<dbReference type="InterPro" id="IPR042265">
    <property type="entry name" value="DPH1/DPH2_3"/>
</dbReference>
<dbReference type="InterPro" id="IPR010014">
    <property type="entry name" value="DHP2"/>
</dbReference>
<organism evidence="9 10">
    <name type="scientific">Ceutorhynchus assimilis</name>
    <name type="common">cabbage seed weevil</name>
    <dbReference type="NCBI Taxonomy" id="467358"/>
    <lineage>
        <taxon>Eukaryota</taxon>
        <taxon>Metazoa</taxon>
        <taxon>Ecdysozoa</taxon>
        <taxon>Arthropoda</taxon>
        <taxon>Hexapoda</taxon>
        <taxon>Insecta</taxon>
        <taxon>Pterygota</taxon>
        <taxon>Neoptera</taxon>
        <taxon>Endopterygota</taxon>
        <taxon>Coleoptera</taxon>
        <taxon>Polyphaga</taxon>
        <taxon>Cucujiformia</taxon>
        <taxon>Curculionidae</taxon>
        <taxon>Ceutorhynchinae</taxon>
        <taxon>Ceutorhynchus</taxon>
    </lineage>
</organism>
<evidence type="ECO:0000256" key="3">
    <source>
        <dbReference type="ARBA" id="ARBA00006179"/>
    </source>
</evidence>
<dbReference type="GO" id="GO:0017183">
    <property type="term" value="P:protein histidyl modification to diphthamide"/>
    <property type="evidence" value="ECO:0007669"/>
    <property type="project" value="InterPro"/>
</dbReference>
<dbReference type="Gene3D" id="3.40.50.11860">
    <property type="entry name" value="Diphthamide synthesis DPH1/DPH2 domain 3"/>
    <property type="match status" value="1"/>
</dbReference>
<dbReference type="PANTHER" id="PTHR10762">
    <property type="entry name" value="DIPHTHAMIDE BIOSYNTHESIS PROTEIN"/>
    <property type="match status" value="1"/>
</dbReference>
<evidence type="ECO:0000256" key="5">
    <source>
        <dbReference type="ARBA" id="ARBA00022723"/>
    </source>
</evidence>
<evidence type="ECO:0000256" key="8">
    <source>
        <dbReference type="RuleBase" id="RU364133"/>
    </source>
</evidence>
<dbReference type="Proteomes" id="UP001152799">
    <property type="component" value="Chromosome 6"/>
</dbReference>
<dbReference type="GO" id="GO:0046872">
    <property type="term" value="F:metal ion binding"/>
    <property type="evidence" value="ECO:0007669"/>
    <property type="project" value="UniProtKB-KW"/>
</dbReference>
<evidence type="ECO:0000256" key="4">
    <source>
        <dbReference type="ARBA" id="ARBA00021914"/>
    </source>
</evidence>
<dbReference type="Pfam" id="PF01866">
    <property type="entry name" value="Diphthamide_syn"/>
    <property type="match status" value="1"/>
</dbReference>
<dbReference type="OrthoDB" id="449241at2759"/>
<comment type="similarity">
    <text evidence="3 8">Belongs to the DPH1/DPH2 family. DPH2 subfamily.</text>
</comment>
<evidence type="ECO:0000256" key="7">
    <source>
        <dbReference type="ARBA" id="ARBA00023014"/>
    </source>
</evidence>